<comment type="caution">
    <text evidence="2">The sequence shown here is derived from an EMBL/GenBank/DDBJ whole genome shotgun (WGS) entry which is preliminary data.</text>
</comment>
<feature type="domain" description="Reverse transcriptase/retrotransposon-derived protein RNase H-like" evidence="1">
    <location>
        <begin position="37"/>
        <end position="112"/>
    </location>
</feature>
<organism evidence="2 3">
    <name type="scientific">Austropuccinia psidii MF-1</name>
    <dbReference type="NCBI Taxonomy" id="1389203"/>
    <lineage>
        <taxon>Eukaryota</taxon>
        <taxon>Fungi</taxon>
        <taxon>Dikarya</taxon>
        <taxon>Basidiomycota</taxon>
        <taxon>Pucciniomycotina</taxon>
        <taxon>Pucciniomycetes</taxon>
        <taxon>Pucciniales</taxon>
        <taxon>Sphaerophragmiaceae</taxon>
        <taxon>Austropuccinia</taxon>
    </lineage>
</organism>
<dbReference type="Pfam" id="PF17919">
    <property type="entry name" value="RT_RNaseH_2"/>
    <property type="match status" value="1"/>
</dbReference>
<sequence>MSFLGLNSYYRRHLEDFAILAKSFYRIGDQQNVFEMTQERIQVNEKIKYALTNAPLVLITDWQLPFNLYIATCGEVLGKALHQAQIVNDKPYKDQICFISRQIKPTEARYGASQ</sequence>
<evidence type="ECO:0000313" key="2">
    <source>
        <dbReference type="EMBL" id="MBW0589575.1"/>
    </source>
</evidence>
<evidence type="ECO:0000259" key="1">
    <source>
        <dbReference type="Pfam" id="PF17919"/>
    </source>
</evidence>
<dbReference type="Gene3D" id="3.30.70.270">
    <property type="match status" value="1"/>
</dbReference>
<dbReference type="InterPro" id="IPR041577">
    <property type="entry name" value="RT_RNaseH_2"/>
</dbReference>
<dbReference type="InterPro" id="IPR051320">
    <property type="entry name" value="Viral_Replic_Matur_Polypro"/>
</dbReference>
<dbReference type="Proteomes" id="UP000765509">
    <property type="component" value="Unassembled WGS sequence"/>
</dbReference>
<reference evidence="2" key="1">
    <citation type="submission" date="2021-03" db="EMBL/GenBank/DDBJ databases">
        <title>Draft genome sequence of rust myrtle Austropuccinia psidii MF-1, a brazilian biotype.</title>
        <authorList>
            <person name="Quecine M.C."/>
            <person name="Pachon D.M.R."/>
            <person name="Bonatelli M.L."/>
            <person name="Correr F.H."/>
            <person name="Franceschini L.M."/>
            <person name="Leite T.F."/>
            <person name="Margarido G.R.A."/>
            <person name="Almeida C.A."/>
            <person name="Ferrarezi J.A."/>
            <person name="Labate C.A."/>
        </authorList>
    </citation>
    <scope>NUCLEOTIDE SEQUENCE</scope>
    <source>
        <strain evidence="2">MF-1</strain>
    </source>
</reference>
<dbReference type="SUPFAM" id="SSF56672">
    <property type="entry name" value="DNA/RNA polymerases"/>
    <property type="match status" value="1"/>
</dbReference>
<gene>
    <name evidence="2" type="ORF">O181_129290</name>
</gene>
<proteinExistence type="predicted"/>
<dbReference type="PANTHER" id="PTHR33064">
    <property type="entry name" value="POL PROTEIN"/>
    <property type="match status" value="1"/>
</dbReference>
<dbReference type="InterPro" id="IPR043502">
    <property type="entry name" value="DNA/RNA_pol_sf"/>
</dbReference>
<dbReference type="AlphaFoldDB" id="A0A9Q3KWV6"/>
<evidence type="ECO:0000313" key="3">
    <source>
        <dbReference type="Proteomes" id="UP000765509"/>
    </source>
</evidence>
<dbReference type="PANTHER" id="PTHR33064:SF37">
    <property type="entry name" value="RIBONUCLEASE H"/>
    <property type="match status" value="1"/>
</dbReference>
<name>A0A9Q3KWV6_9BASI</name>
<dbReference type="EMBL" id="AVOT02134802">
    <property type="protein sequence ID" value="MBW0589575.1"/>
    <property type="molecule type" value="Genomic_DNA"/>
</dbReference>
<feature type="non-terminal residue" evidence="2">
    <location>
        <position position="114"/>
    </location>
</feature>
<accession>A0A9Q3KWV6</accession>
<protein>
    <recommendedName>
        <fullName evidence="1">Reverse transcriptase/retrotransposon-derived protein RNase H-like domain-containing protein</fullName>
    </recommendedName>
</protein>
<keyword evidence="3" id="KW-1185">Reference proteome</keyword>
<dbReference type="InterPro" id="IPR043128">
    <property type="entry name" value="Rev_trsase/Diguanyl_cyclase"/>
</dbReference>